<evidence type="ECO:0000313" key="6">
    <source>
        <dbReference type="Proteomes" id="UP001141327"/>
    </source>
</evidence>
<keyword evidence="6" id="KW-1185">Reference proteome</keyword>
<dbReference type="PANTHER" id="PTHR11593:SF10">
    <property type="entry name" value="60S RIBOSOMAL PROTEIN L17"/>
    <property type="match status" value="1"/>
</dbReference>
<keyword evidence="3 4" id="KW-0687">Ribonucleoprotein</keyword>
<organism evidence="5 6">
    <name type="scientific">Paratrimastix pyriformis</name>
    <dbReference type="NCBI Taxonomy" id="342808"/>
    <lineage>
        <taxon>Eukaryota</taxon>
        <taxon>Metamonada</taxon>
        <taxon>Preaxostyla</taxon>
        <taxon>Paratrimastigidae</taxon>
        <taxon>Paratrimastix</taxon>
    </lineage>
</organism>
<sequence length="170" mass="19476">MVKLQKPRHGRYEGMVDSKTAKARGSHLRVHFKSTRETVGAIRGLELQKAKRFLKDVLEHKQAVPFRRFTGGISRHAQAHPHKWSQCGWPEKSARFVLDLLKNAESNAESKKLDTAKLTVSHVQVNQAPTQRRRTYRAHGRINPYVSYPCHIEVILTEKQEAVPKPADKQ</sequence>
<dbReference type="CDD" id="cd00336">
    <property type="entry name" value="Ribosomal_L22"/>
    <property type="match status" value="1"/>
</dbReference>
<dbReference type="InterPro" id="IPR005721">
    <property type="entry name" value="Ribosomal_uL22_euk/arc"/>
</dbReference>
<comment type="similarity">
    <text evidence="1 4">Belongs to the universal ribosomal protein uL22 family.</text>
</comment>
<evidence type="ECO:0000256" key="2">
    <source>
        <dbReference type="ARBA" id="ARBA00022980"/>
    </source>
</evidence>
<evidence type="ECO:0000256" key="3">
    <source>
        <dbReference type="ARBA" id="ARBA00023274"/>
    </source>
</evidence>
<protein>
    <submittedName>
        <fullName evidence="5">60S ribosomal protein L17</fullName>
    </submittedName>
</protein>
<dbReference type="SUPFAM" id="SSF54843">
    <property type="entry name" value="Ribosomal protein L22"/>
    <property type="match status" value="1"/>
</dbReference>
<gene>
    <name evidence="5" type="ORF">PAPYR_9560</name>
</gene>
<dbReference type="InterPro" id="IPR001063">
    <property type="entry name" value="Ribosomal_uL22"/>
</dbReference>
<dbReference type="Gene3D" id="3.90.470.10">
    <property type="entry name" value="Ribosomal protein L22/L17"/>
    <property type="match status" value="1"/>
</dbReference>
<reference evidence="5" key="1">
    <citation type="journal article" date="2022" name="bioRxiv">
        <title>Genomics of Preaxostyla Flagellates Illuminates Evolutionary Transitions and the Path Towards Mitochondrial Loss.</title>
        <authorList>
            <person name="Novak L.V.F."/>
            <person name="Treitli S.C."/>
            <person name="Pyrih J."/>
            <person name="Halakuc P."/>
            <person name="Pipaliya S.V."/>
            <person name="Vacek V."/>
            <person name="Brzon O."/>
            <person name="Soukal P."/>
            <person name="Eme L."/>
            <person name="Dacks J.B."/>
            <person name="Karnkowska A."/>
            <person name="Elias M."/>
            <person name="Hampl V."/>
        </authorList>
    </citation>
    <scope>NUCLEOTIDE SEQUENCE</scope>
    <source>
        <strain evidence="5">RCP-MX</strain>
    </source>
</reference>
<accession>A0ABQ8UDM6</accession>
<dbReference type="InterPro" id="IPR036394">
    <property type="entry name" value="Ribosomal_uL22_sf"/>
</dbReference>
<dbReference type="EMBL" id="JAPMOS010000106">
    <property type="protein sequence ID" value="KAJ4455480.1"/>
    <property type="molecule type" value="Genomic_DNA"/>
</dbReference>
<dbReference type="Proteomes" id="UP001141327">
    <property type="component" value="Unassembled WGS sequence"/>
</dbReference>
<proteinExistence type="inferred from homology"/>
<keyword evidence="2 4" id="KW-0689">Ribosomal protein</keyword>
<name>A0ABQ8UDM6_9EUKA</name>
<dbReference type="Pfam" id="PF00237">
    <property type="entry name" value="Ribosomal_L22"/>
    <property type="match status" value="1"/>
</dbReference>
<evidence type="ECO:0000256" key="1">
    <source>
        <dbReference type="ARBA" id="ARBA00009451"/>
    </source>
</evidence>
<dbReference type="PANTHER" id="PTHR11593">
    <property type="entry name" value="60S RIBOSOMAL PROTEIN L17"/>
    <property type="match status" value="1"/>
</dbReference>
<comment type="caution">
    <text evidence="5">The sequence shown here is derived from an EMBL/GenBank/DDBJ whole genome shotgun (WGS) entry which is preliminary data.</text>
</comment>
<dbReference type="NCBIfam" id="TIGR01038">
    <property type="entry name" value="uL22_arch_euk"/>
    <property type="match status" value="1"/>
</dbReference>
<dbReference type="GO" id="GO:0005840">
    <property type="term" value="C:ribosome"/>
    <property type="evidence" value="ECO:0007669"/>
    <property type="project" value="UniProtKB-KW"/>
</dbReference>
<dbReference type="PROSITE" id="PS00464">
    <property type="entry name" value="RIBOSOMAL_L22"/>
    <property type="match status" value="1"/>
</dbReference>
<dbReference type="InterPro" id="IPR018260">
    <property type="entry name" value="Ribosomal_uL22_CS"/>
</dbReference>
<evidence type="ECO:0000256" key="4">
    <source>
        <dbReference type="RuleBase" id="RU004005"/>
    </source>
</evidence>
<evidence type="ECO:0000313" key="5">
    <source>
        <dbReference type="EMBL" id="KAJ4455480.1"/>
    </source>
</evidence>